<dbReference type="Pfam" id="PF17784">
    <property type="entry name" value="Sulfotransfer_4"/>
    <property type="match status" value="1"/>
</dbReference>
<dbReference type="SUPFAM" id="SSF52540">
    <property type="entry name" value="P-loop containing nucleoside triphosphate hydrolases"/>
    <property type="match status" value="1"/>
</dbReference>
<evidence type="ECO:0000313" key="3">
    <source>
        <dbReference type="Proteomes" id="UP000813461"/>
    </source>
</evidence>
<dbReference type="EMBL" id="JAGMVJ010000001">
    <property type="protein sequence ID" value="KAH7094592.1"/>
    <property type="molecule type" value="Genomic_DNA"/>
</dbReference>
<dbReference type="PANTHER" id="PTHR36978:SF4">
    <property type="entry name" value="P-LOOP CONTAINING NUCLEOSIDE TRIPHOSPHATE HYDROLASE PROTEIN"/>
    <property type="match status" value="1"/>
</dbReference>
<gene>
    <name evidence="2" type="ORF">FB567DRAFT_622990</name>
</gene>
<keyword evidence="2" id="KW-0378">Hydrolase</keyword>
<dbReference type="PANTHER" id="PTHR36978">
    <property type="entry name" value="P-LOOP CONTAINING NUCLEOTIDE TRIPHOSPHATE HYDROLASE"/>
    <property type="match status" value="1"/>
</dbReference>
<dbReference type="InterPro" id="IPR040632">
    <property type="entry name" value="Sulfotransfer_4"/>
</dbReference>
<dbReference type="InterPro" id="IPR027417">
    <property type="entry name" value="P-loop_NTPase"/>
</dbReference>
<feature type="transmembrane region" description="Helical" evidence="1">
    <location>
        <begin position="241"/>
        <end position="263"/>
    </location>
</feature>
<accession>A0A8K0RGG3</accession>
<dbReference type="GO" id="GO:0016787">
    <property type="term" value="F:hydrolase activity"/>
    <property type="evidence" value="ECO:0007669"/>
    <property type="project" value="UniProtKB-KW"/>
</dbReference>
<keyword evidence="1" id="KW-0472">Membrane</keyword>
<dbReference type="Gene3D" id="3.40.50.300">
    <property type="entry name" value="P-loop containing nucleotide triphosphate hydrolases"/>
    <property type="match status" value="1"/>
</dbReference>
<keyword evidence="3" id="KW-1185">Reference proteome</keyword>
<keyword evidence="1" id="KW-0812">Transmembrane</keyword>
<comment type="caution">
    <text evidence="2">The sequence shown here is derived from an EMBL/GenBank/DDBJ whole genome shotgun (WGS) entry which is preliminary data.</text>
</comment>
<keyword evidence="1" id="KW-1133">Transmembrane helix</keyword>
<reference evidence="2" key="1">
    <citation type="journal article" date="2021" name="Nat. Commun.">
        <title>Genetic determinants of endophytism in the Arabidopsis root mycobiome.</title>
        <authorList>
            <person name="Mesny F."/>
            <person name="Miyauchi S."/>
            <person name="Thiergart T."/>
            <person name="Pickel B."/>
            <person name="Atanasova L."/>
            <person name="Karlsson M."/>
            <person name="Huettel B."/>
            <person name="Barry K.W."/>
            <person name="Haridas S."/>
            <person name="Chen C."/>
            <person name="Bauer D."/>
            <person name="Andreopoulos W."/>
            <person name="Pangilinan J."/>
            <person name="LaButti K."/>
            <person name="Riley R."/>
            <person name="Lipzen A."/>
            <person name="Clum A."/>
            <person name="Drula E."/>
            <person name="Henrissat B."/>
            <person name="Kohler A."/>
            <person name="Grigoriev I.V."/>
            <person name="Martin F.M."/>
            <person name="Hacquard S."/>
        </authorList>
    </citation>
    <scope>NUCLEOTIDE SEQUENCE</scope>
    <source>
        <strain evidence="2">MPI-SDFR-AT-0120</strain>
    </source>
</reference>
<sequence>MADRPRLIDSVKAVRSRPMRLLVLSAPRTGTESLNAALEQLGYNVFSFGKMMSNWRETIPLWTEAIEAKHFGKGKPYDREEFDKLLGDYDVVKCPHALLFSEELVKAYPEARVIITLRDFESWKRSMDNTIWPLRHSVGYRLLHRFDDFRRVWWPFMCLVIDTAYVGWEENSKEMYEEHHRQMRKLVPPSRLLEFWPKDGWKPLCTYLEVPVPNAPFPRVNASNALKEQGRDARYALLKKAMLKISAGGVVVMVTVTLLGLGIQRLYK</sequence>
<organism evidence="2 3">
    <name type="scientific">Paraphoma chrysanthemicola</name>
    <dbReference type="NCBI Taxonomy" id="798071"/>
    <lineage>
        <taxon>Eukaryota</taxon>
        <taxon>Fungi</taxon>
        <taxon>Dikarya</taxon>
        <taxon>Ascomycota</taxon>
        <taxon>Pezizomycotina</taxon>
        <taxon>Dothideomycetes</taxon>
        <taxon>Pleosporomycetidae</taxon>
        <taxon>Pleosporales</taxon>
        <taxon>Pleosporineae</taxon>
        <taxon>Phaeosphaeriaceae</taxon>
        <taxon>Paraphoma</taxon>
    </lineage>
</organism>
<proteinExistence type="predicted"/>
<dbReference type="Proteomes" id="UP000813461">
    <property type="component" value="Unassembled WGS sequence"/>
</dbReference>
<evidence type="ECO:0000313" key="2">
    <source>
        <dbReference type="EMBL" id="KAH7094592.1"/>
    </source>
</evidence>
<evidence type="ECO:0000256" key="1">
    <source>
        <dbReference type="SAM" id="Phobius"/>
    </source>
</evidence>
<dbReference type="AlphaFoldDB" id="A0A8K0RGG3"/>
<name>A0A8K0RGG3_9PLEO</name>
<dbReference type="OrthoDB" id="408152at2759"/>
<protein>
    <submittedName>
        <fullName evidence="2">P-loop containing nucleoside triphosphate hydrolase protein</fullName>
    </submittedName>
</protein>